<dbReference type="Pfam" id="PF13450">
    <property type="entry name" value="NAD_binding_8"/>
    <property type="match status" value="1"/>
</dbReference>
<evidence type="ECO:0000313" key="3">
    <source>
        <dbReference type="Proteomes" id="UP000000763"/>
    </source>
</evidence>
<evidence type="ECO:0000256" key="1">
    <source>
        <dbReference type="SAM" id="MobiDB-lite"/>
    </source>
</evidence>
<reference evidence="3" key="2">
    <citation type="journal article" date="2008" name="Nucleic Acids Res.">
        <title>The rice annotation project database (RAP-DB): 2008 update.</title>
        <authorList>
            <consortium name="The rice annotation project (RAP)"/>
        </authorList>
    </citation>
    <scope>GENOME REANNOTATION</scope>
    <source>
        <strain evidence="3">cv. Nipponbare</strain>
    </source>
</reference>
<organism evidence="2 3">
    <name type="scientific">Oryza sativa subsp. japonica</name>
    <name type="common">Rice</name>
    <dbReference type="NCBI Taxonomy" id="39947"/>
    <lineage>
        <taxon>Eukaryota</taxon>
        <taxon>Viridiplantae</taxon>
        <taxon>Streptophyta</taxon>
        <taxon>Embryophyta</taxon>
        <taxon>Tracheophyta</taxon>
        <taxon>Spermatophyta</taxon>
        <taxon>Magnoliopsida</taxon>
        <taxon>Liliopsida</taxon>
        <taxon>Poales</taxon>
        <taxon>Poaceae</taxon>
        <taxon>BOP clade</taxon>
        <taxon>Oryzoideae</taxon>
        <taxon>Oryzeae</taxon>
        <taxon>Oryzinae</taxon>
        <taxon>Oryza</taxon>
        <taxon>Oryza sativa</taxon>
    </lineage>
</organism>
<dbReference type="Gramene" id="Os04t0490000-01">
    <property type="protein sequence ID" value="Os04t0490000-01"/>
    <property type="gene ID" value="Os04g0490000"/>
</dbReference>
<dbReference type="EMBL" id="AP008210">
    <property type="protein sequence ID" value="BAF15075.1"/>
    <property type="molecule type" value="Genomic_DNA"/>
</dbReference>
<name>A0A0P0WBV4_ORYSJ</name>
<dbReference type="SMR" id="A0A0P0WBV4"/>
<dbReference type="PRINTS" id="PR00419">
    <property type="entry name" value="ADXRDTASE"/>
</dbReference>
<reference evidence="2 3" key="1">
    <citation type="journal article" date="2005" name="Nature">
        <title>The map-based sequence of the rice genome.</title>
        <authorList>
            <consortium name="International rice genome sequencing project (IRGSP)"/>
            <person name="Matsumoto T."/>
            <person name="Wu J."/>
            <person name="Kanamori H."/>
            <person name="Katayose Y."/>
            <person name="Fujisawa M."/>
            <person name="Namiki N."/>
            <person name="Mizuno H."/>
            <person name="Yamamoto K."/>
            <person name="Antonio B.A."/>
            <person name="Baba T."/>
            <person name="Sakata K."/>
            <person name="Nagamura Y."/>
            <person name="Aoki H."/>
            <person name="Arikawa K."/>
            <person name="Arita K."/>
            <person name="Bito T."/>
            <person name="Chiden Y."/>
            <person name="Fujitsuka N."/>
            <person name="Fukunaka R."/>
            <person name="Hamada M."/>
            <person name="Harada C."/>
            <person name="Hayashi A."/>
            <person name="Hijishita S."/>
            <person name="Honda M."/>
            <person name="Hosokawa S."/>
            <person name="Ichikawa Y."/>
            <person name="Idonuma A."/>
            <person name="Iijima M."/>
            <person name="Ikeda M."/>
            <person name="Ikeno M."/>
            <person name="Ito K."/>
            <person name="Ito S."/>
            <person name="Ito T."/>
            <person name="Ito Y."/>
            <person name="Ito Y."/>
            <person name="Iwabuchi A."/>
            <person name="Kamiya K."/>
            <person name="Karasawa W."/>
            <person name="Kurita K."/>
            <person name="Katagiri S."/>
            <person name="Kikuta A."/>
            <person name="Kobayashi H."/>
            <person name="Kobayashi N."/>
            <person name="Machita K."/>
            <person name="Maehara T."/>
            <person name="Masukawa M."/>
            <person name="Mizubayashi T."/>
            <person name="Mukai Y."/>
            <person name="Nagasaki H."/>
            <person name="Nagata Y."/>
            <person name="Naito S."/>
            <person name="Nakashima M."/>
            <person name="Nakama Y."/>
            <person name="Nakamichi Y."/>
            <person name="Nakamura M."/>
            <person name="Meguro A."/>
            <person name="Negishi M."/>
            <person name="Ohta I."/>
            <person name="Ohta T."/>
            <person name="Okamoto M."/>
            <person name="Ono N."/>
            <person name="Saji S."/>
            <person name="Sakaguchi M."/>
            <person name="Sakai K."/>
            <person name="Shibata M."/>
            <person name="Shimokawa T."/>
            <person name="Song J."/>
            <person name="Takazaki Y."/>
            <person name="Terasawa K."/>
            <person name="Tsugane M."/>
            <person name="Tsuji K."/>
            <person name="Ueda S."/>
            <person name="Waki K."/>
            <person name="Yamagata H."/>
            <person name="Yamamoto M."/>
            <person name="Yamamoto S."/>
            <person name="Yamane H."/>
            <person name="Yoshiki S."/>
            <person name="Yoshihara R."/>
            <person name="Yukawa K."/>
            <person name="Zhong H."/>
            <person name="Yano M."/>
            <person name="Yuan Q."/>
            <person name="Ouyang S."/>
            <person name="Liu J."/>
            <person name="Jones K.M."/>
            <person name="Gansberger K."/>
            <person name="Moffat K."/>
            <person name="Hill J."/>
            <person name="Bera J."/>
            <person name="Fadrosh D."/>
            <person name="Jin S."/>
            <person name="Johri S."/>
            <person name="Kim M."/>
            <person name="Overton L."/>
            <person name="Reardon M."/>
            <person name="Tsitrin T."/>
            <person name="Vuong H."/>
            <person name="Weaver B."/>
            <person name="Ciecko A."/>
            <person name="Tallon L."/>
            <person name="Jackson J."/>
            <person name="Pai G."/>
            <person name="Aken S.V."/>
            <person name="Utterback T."/>
            <person name="Reidmuller S."/>
            <person name="Feldblyum T."/>
            <person name="Hsiao J."/>
            <person name="Zismann V."/>
            <person name="Iobst S."/>
            <person name="de Vazeille A.R."/>
            <person name="Buell C.R."/>
            <person name="Ying K."/>
            <person name="Li Y."/>
            <person name="Lu T."/>
            <person name="Huang Y."/>
            <person name="Zhao Q."/>
            <person name="Feng Q."/>
            <person name="Zhang L."/>
            <person name="Zhu J."/>
            <person name="Weng Q."/>
            <person name="Mu J."/>
            <person name="Lu Y."/>
            <person name="Fan D."/>
            <person name="Liu Y."/>
            <person name="Guan J."/>
            <person name="Zhang Y."/>
            <person name="Yu S."/>
            <person name="Liu X."/>
            <person name="Zhang Y."/>
            <person name="Hong G."/>
            <person name="Han B."/>
            <person name="Choisne N."/>
            <person name="Demange N."/>
            <person name="Orjeda G."/>
            <person name="Samain S."/>
            <person name="Cattolico L."/>
            <person name="Pelletier E."/>
            <person name="Couloux A."/>
            <person name="Segurens B."/>
            <person name="Wincker P."/>
            <person name="D'Hont A."/>
            <person name="Scarpelli C."/>
            <person name="Weissenbach J."/>
            <person name="Salanoubat M."/>
            <person name="Quetier F."/>
            <person name="Yu Y."/>
            <person name="Kim H.R."/>
            <person name="Rambo T."/>
            <person name="Currie J."/>
            <person name="Collura K."/>
            <person name="Luo M."/>
            <person name="Yang T."/>
            <person name="Ammiraju J.S.S."/>
            <person name="Engler F."/>
            <person name="Soderlund C."/>
            <person name="Wing R.A."/>
            <person name="Palmer L.E."/>
            <person name="de la Bastide M."/>
            <person name="Spiegel L."/>
            <person name="Nascimento L."/>
            <person name="Zutavern T."/>
            <person name="O'Shaughnessy A."/>
            <person name="Dike S."/>
            <person name="Dedhia N."/>
            <person name="Preston R."/>
            <person name="Balija V."/>
            <person name="McCombie W.R."/>
            <person name="Chow T."/>
            <person name="Chen H."/>
            <person name="Chung M."/>
            <person name="Chen C."/>
            <person name="Shaw J."/>
            <person name="Wu H."/>
            <person name="Hsiao K."/>
            <person name="Chao Y."/>
            <person name="Chu M."/>
            <person name="Cheng C."/>
            <person name="Hour A."/>
            <person name="Lee P."/>
            <person name="Lin S."/>
            <person name="Lin Y."/>
            <person name="Liou J."/>
            <person name="Liu S."/>
            <person name="Hsing Y."/>
            <person name="Raghuvanshi S."/>
            <person name="Mohanty A."/>
            <person name="Bharti A.K."/>
            <person name="Gaur A."/>
            <person name="Gupta V."/>
            <person name="Kumar D."/>
            <person name="Ravi V."/>
            <person name="Vij S."/>
            <person name="Kapur A."/>
            <person name="Khurana P."/>
            <person name="Khurana P."/>
            <person name="Khurana J.P."/>
            <person name="Tyagi A.K."/>
            <person name="Gaikwad K."/>
            <person name="Singh A."/>
            <person name="Dalal V."/>
            <person name="Srivastava S."/>
            <person name="Dixit A."/>
            <person name="Pal A.K."/>
            <person name="Ghazi I.A."/>
            <person name="Yadav M."/>
            <person name="Pandit A."/>
            <person name="Bhargava A."/>
            <person name="Sureshbabu K."/>
            <person name="Batra K."/>
            <person name="Sharma T.R."/>
            <person name="Mohapatra T."/>
            <person name="Singh N.K."/>
            <person name="Messing J."/>
            <person name="Nelson A.B."/>
            <person name="Fuks G."/>
            <person name="Kavchok S."/>
            <person name="Keizer G."/>
            <person name="Linton E."/>
            <person name="Llaca V."/>
            <person name="Song R."/>
            <person name="Tanyolac B."/>
            <person name="Young S."/>
            <person name="Ho-Il K."/>
            <person name="Hahn J.H."/>
            <person name="Sangsakoo G."/>
            <person name="Vanavichit A."/>
            <person name="de Mattos Luiz.A.T."/>
            <person name="Zimmer P.D."/>
            <person name="Malone G."/>
            <person name="Dellagostin O."/>
            <person name="de Oliveira A.C."/>
            <person name="Bevan M."/>
            <person name="Bancroft I."/>
            <person name="Minx P."/>
            <person name="Cordum H."/>
            <person name="Wilson R."/>
            <person name="Cheng Z."/>
            <person name="Jin W."/>
            <person name="Jiang J."/>
            <person name="Leong S.A."/>
            <person name="Iwama H."/>
            <person name="Gojobori T."/>
            <person name="Itoh T."/>
            <person name="Niimura Y."/>
            <person name="Fujii Y."/>
            <person name="Habara T."/>
            <person name="Sakai H."/>
            <person name="Sato Y."/>
            <person name="Wilson G."/>
            <person name="Kumar K."/>
            <person name="McCouch S."/>
            <person name="Juretic N."/>
            <person name="Hoen D."/>
            <person name="Wright S."/>
            <person name="Bruskiewich R."/>
            <person name="Bureau T."/>
            <person name="Miyao A."/>
            <person name="Hirochika H."/>
            <person name="Nishikawa T."/>
            <person name="Kadowaki K."/>
            <person name="Sugiura M."/>
            <person name="Burr B."/>
            <person name="Sasaki T."/>
        </authorList>
    </citation>
    <scope>NUCLEOTIDE SEQUENCE [LARGE SCALE GENOMIC DNA]</scope>
    <source>
        <strain evidence="3">cv. Nipponbare</strain>
    </source>
</reference>
<dbReference type="SUPFAM" id="SSF51905">
    <property type="entry name" value="FAD/NAD(P)-binding domain"/>
    <property type="match status" value="1"/>
</dbReference>
<sequence>MLSPATTFSSSSSSSSPSRAHARAPTRFAVAASARAARFRPARAMAASDDPRGGRSVAVVGAGVSGLAAAYRLRKRGVQVTVFEAADRAGGKIRTNSEGGFIWDEGANTMVSALWCASLLLFDHNLGLCWSALLQMLLLYVLDCGALALLRLFEGWSTLASSAPWCAG</sequence>
<dbReference type="Gene3D" id="3.50.50.60">
    <property type="entry name" value="FAD/NAD(P)-binding domain"/>
    <property type="match status" value="1"/>
</dbReference>
<accession>A0A0P0WBV4</accession>
<dbReference type="PANTHER" id="PTHR42923:SF44">
    <property type="entry name" value="PROTOPORPHYRINOGEN OXIDASE 2, CHLOROPLASTIC_MITOCHONDRIAL"/>
    <property type="match status" value="1"/>
</dbReference>
<protein>
    <submittedName>
        <fullName evidence="2">Os04g0490000 protein</fullName>
    </submittedName>
</protein>
<dbReference type="Proteomes" id="UP000000763">
    <property type="component" value="Chromosome 4"/>
</dbReference>
<dbReference type="InterPro" id="IPR036188">
    <property type="entry name" value="FAD/NAD-bd_sf"/>
</dbReference>
<dbReference type="AlphaFoldDB" id="A0A0P0WBV4"/>
<dbReference type="PANTHER" id="PTHR42923">
    <property type="entry name" value="PROTOPORPHYRINOGEN OXIDASE"/>
    <property type="match status" value="1"/>
</dbReference>
<dbReference type="KEGG" id="dosa:Os04g0490000"/>
<feature type="region of interest" description="Disordered" evidence="1">
    <location>
        <begin position="1"/>
        <end position="24"/>
    </location>
</feature>
<gene>
    <name evidence="2" type="ordered locus">Os04g0490000</name>
</gene>
<dbReference type="InterPro" id="IPR050464">
    <property type="entry name" value="Zeta_carotene_desat/Oxidored"/>
</dbReference>
<evidence type="ECO:0000313" key="2">
    <source>
        <dbReference type="EMBL" id="BAF15075.1"/>
    </source>
</evidence>
<proteinExistence type="predicted"/>